<sequence>VNARCLLMIGRPNIVLASSEKAWKALNSRAMNRTPPRVKAPAEVFGMSSQTVPMMIAMTRDVNQETMRENLSCHLSKNWRLARAQTWRWKGME</sequence>
<dbReference type="EMBL" id="BKCJ011800695">
    <property type="protein sequence ID" value="GFD53969.1"/>
    <property type="molecule type" value="Genomic_DNA"/>
</dbReference>
<reference evidence="1" key="1">
    <citation type="journal article" date="2019" name="Sci. Rep.">
        <title>Draft genome of Tanacetum cinerariifolium, the natural source of mosquito coil.</title>
        <authorList>
            <person name="Yamashiro T."/>
            <person name="Shiraishi A."/>
            <person name="Satake H."/>
            <person name="Nakayama K."/>
        </authorList>
    </citation>
    <scope>NUCLEOTIDE SEQUENCE</scope>
</reference>
<proteinExistence type="predicted"/>
<organism evidence="1">
    <name type="scientific">Tanacetum cinerariifolium</name>
    <name type="common">Dalmatian daisy</name>
    <name type="synonym">Chrysanthemum cinerariifolium</name>
    <dbReference type="NCBI Taxonomy" id="118510"/>
    <lineage>
        <taxon>Eukaryota</taxon>
        <taxon>Viridiplantae</taxon>
        <taxon>Streptophyta</taxon>
        <taxon>Embryophyta</taxon>
        <taxon>Tracheophyta</taxon>
        <taxon>Spermatophyta</taxon>
        <taxon>Magnoliopsida</taxon>
        <taxon>eudicotyledons</taxon>
        <taxon>Gunneridae</taxon>
        <taxon>Pentapetalae</taxon>
        <taxon>asterids</taxon>
        <taxon>campanulids</taxon>
        <taxon>Asterales</taxon>
        <taxon>Asteraceae</taxon>
        <taxon>Asteroideae</taxon>
        <taxon>Anthemideae</taxon>
        <taxon>Anthemidinae</taxon>
        <taxon>Tanacetum</taxon>
    </lineage>
</organism>
<name>A0A699X365_TANCI</name>
<comment type="caution">
    <text evidence="1">The sequence shown here is derived from an EMBL/GenBank/DDBJ whole genome shotgun (WGS) entry which is preliminary data.</text>
</comment>
<evidence type="ECO:0000313" key="1">
    <source>
        <dbReference type="EMBL" id="GFD53969.1"/>
    </source>
</evidence>
<protein>
    <submittedName>
        <fullName evidence="1">Uncharacterized protein</fullName>
    </submittedName>
</protein>
<accession>A0A699X365</accession>
<feature type="non-terminal residue" evidence="1">
    <location>
        <position position="1"/>
    </location>
</feature>
<dbReference type="AlphaFoldDB" id="A0A699X365"/>
<gene>
    <name evidence="1" type="ORF">Tci_925938</name>
</gene>